<comment type="caution">
    <text evidence="1">The sequence shown here is derived from an EMBL/GenBank/DDBJ whole genome shotgun (WGS) entry which is preliminary data.</text>
</comment>
<reference evidence="1" key="1">
    <citation type="submission" date="2021-06" db="EMBL/GenBank/DDBJ databases">
        <authorList>
            <person name="Kallberg Y."/>
            <person name="Tangrot J."/>
            <person name="Rosling A."/>
        </authorList>
    </citation>
    <scope>NUCLEOTIDE SEQUENCE</scope>
    <source>
        <strain evidence="1">MA453B</strain>
    </source>
</reference>
<dbReference type="Proteomes" id="UP000789405">
    <property type="component" value="Unassembled WGS sequence"/>
</dbReference>
<dbReference type="AlphaFoldDB" id="A0A9N9PAK1"/>
<gene>
    <name evidence="1" type="ORF">DERYTH_LOCUS23688</name>
</gene>
<feature type="non-terminal residue" evidence="1">
    <location>
        <position position="66"/>
    </location>
</feature>
<evidence type="ECO:0000313" key="2">
    <source>
        <dbReference type="Proteomes" id="UP000789405"/>
    </source>
</evidence>
<dbReference type="EMBL" id="CAJVPY010036966">
    <property type="protein sequence ID" value="CAG8802485.1"/>
    <property type="molecule type" value="Genomic_DNA"/>
</dbReference>
<proteinExistence type="predicted"/>
<protein>
    <submittedName>
        <fullName evidence="1">24885_t:CDS:1</fullName>
    </submittedName>
</protein>
<sequence length="66" mass="7631">MVYNFFGISQEVRLPETIETVITAENRKPQQTYPIMQQSPPIPALPFILKDQMTREIRALLASKKL</sequence>
<name>A0A9N9PAK1_9GLOM</name>
<organism evidence="1 2">
    <name type="scientific">Dentiscutata erythropus</name>
    <dbReference type="NCBI Taxonomy" id="1348616"/>
    <lineage>
        <taxon>Eukaryota</taxon>
        <taxon>Fungi</taxon>
        <taxon>Fungi incertae sedis</taxon>
        <taxon>Mucoromycota</taxon>
        <taxon>Glomeromycotina</taxon>
        <taxon>Glomeromycetes</taxon>
        <taxon>Diversisporales</taxon>
        <taxon>Gigasporaceae</taxon>
        <taxon>Dentiscutata</taxon>
    </lineage>
</organism>
<keyword evidence="2" id="KW-1185">Reference proteome</keyword>
<accession>A0A9N9PAK1</accession>
<evidence type="ECO:0000313" key="1">
    <source>
        <dbReference type="EMBL" id="CAG8802485.1"/>
    </source>
</evidence>